<gene>
    <name evidence="1" type="ORF">BDV35DRAFT_375113</name>
</gene>
<protein>
    <submittedName>
        <fullName evidence="1">Uncharacterized protein</fullName>
    </submittedName>
</protein>
<feature type="non-terminal residue" evidence="1">
    <location>
        <position position="260"/>
    </location>
</feature>
<name>A0A5N6GBY3_ASPFL</name>
<sequence length="260" mass="28923">MEATELPPDAKSPDNCPAGNMASASFREFLWEDKHGMEQLGWIKITASNEDEEAARTIIEMMRSNTEGTRHDTPPTQLEVTNDTHQRTLARSVPPTISWLDEENQKIFKRFMEAGVDLEAIITSCFSKEDPSPIHQPLRPVLFKCDGVKTSLYRVHPNADSISIFRPIGCDVGPENGMFMVYPCSDQLDMEDIQGPPTSIRIKSGELLVIRGRTIVETVNTGGGIVMWKGCSTQPLGVNLLGQHVLPFLRAHSPNFTMVD</sequence>
<proteinExistence type="predicted"/>
<dbReference type="EMBL" id="ML734859">
    <property type="protein sequence ID" value="KAB8239916.1"/>
    <property type="molecule type" value="Genomic_DNA"/>
</dbReference>
<accession>A0A5N6GBY3</accession>
<evidence type="ECO:0000313" key="1">
    <source>
        <dbReference type="EMBL" id="KAB8239916.1"/>
    </source>
</evidence>
<dbReference type="Proteomes" id="UP000325434">
    <property type="component" value="Unassembled WGS sequence"/>
</dbReference>
<dbReference type="AlphaFoldDB" id="A0A5N6GBY3"/>
<organism evidence="1">
    <name type="scientific">Aspergillus flavus</name>
    <dbReference type="NCBI Taxonomy" id="5059"/>
    <lineage>
        <taxon>Eukaryota</taxon>
        <taxon>Fungi</taxon>
        <taxon>Dikarya</taxon>
        <taxon>Ascomycota</taxon>
        <taxon>Pezizomycotina</taxon>
        <taxon>Eurotiomycetes</taxon>
        <taxon>Eurotiomycetidae</taxon>
        <taxon>Eurotiales</taxon>
        <taxon>Aspergillaceae</taxon>
        <taxon>Aspergillus</taxon>
        <taxon>Aspergillus subgen. Circumdati</taxon>
    </lineage>
</organism>
<reference evidence="1" key="1">
    <citation type="submission" date="2019-04" db="EMBL/GenBank/DDBJ databases">
        <title>Friends and foes A comparative genomics study of 23 Aspergillus species from section Flavi.</title>
        <authorList>
            <consortium name="DOE Joint Genome Institute"/>
            <person name="Kjaerbolling I."/>
            <person name="Vesth T."/>
            <person name="Frisvad J.C."/>
            <person name="Nybo J.L."/>
            <person name="Theobald S."/>
            <person name="Kildgaard S."/>
            <person name="Isbrandt T."/>
            <person name="Kuo A."/>
            <person name="Sato A."/>
            <person name="Lyhne E.K."/>
            <person name="Kogle M.E."/>
            <person name="Wiebenga A."/>
            <person name="Kun R.S."/>
            <person name="Lubbers R.J."/>
            <person name="Makela M.R."/>
            <person name="Barry K."/>
            <person name="Chovatia M."/>
            <person name="Clum A."/>
            <person name="Daum C."/>
            <person name="Haridas S."/>
            <person name="He G."/>
            <person name="LaButti K."/>
            <person name="Lipzen A."/>
            <person name="Mondo S."/>
            <person name="Riley R."/>
            <person name="Salamov A."/>
            <person name="Simmons B.A."/>
            <person name="Magnuson J.K."/>
            <person name="Henrissat B."/>
            <person name="Mortensen U.H."/>
            <person name="Larsen T.O."/>
            <person name="Devries R.P."/>
            <person name="Grigoriev I.V."/>
            <person name="Machida M."/>
            <person name="Baker S.E."/>
            <person name="Andersen M.R."/>
        </authorList>
    </citation>
    <scope>NUCLEOTIDE SEQUENCE [LARGE SCALE GENOMIC DNA]</scope>
    <source>
        <strain evidence="1">CBS 121.62</strain>
    </source>
</reference>